<evidence type="ECO:0000313" key="3">
    <source>
        <dbReference type="Proteomes" id="UP001230466"/>
    </source>
</evidence>
<protein>
    <submittedName>
        <fullName evidence="2">Uncharacterized protein</fullName>
    </submittedName>
</protein>
<name>A0AAW8CL45_9PAST</name>
<keyword evidence="1" id="KW-0812">Transmembrane</keyword>
<dbReference type="RefSeq" id="WP_211598015.1">
    <property type="nucleotide sequence ID" value="NZ_JAGRQI010000011.1"/>
</dbReference>
<sequence length="47" mass="5034">MKSWSLFVVTLGTILIVTYPITHSMGNLYFGGGLVGFGAIGLFLGRK</sequence>
<dbReference type="Proteomes" id="UP001230466">
    <property type="component" value="Unassembled WGS sequence"/>
</dbReference>
<gene>
    <name evidence="2" type="ORF">QJU78_06270</name>
</gene>
<organism evidence="2 3">
    <name type="scientific">Pasteurella atlantica</name>
    <dbReference type="NCBI Taxonomy" id="2827233"/>
    <lineage>
        <taxon>Bacteria</taxon>
        <taxon>Pseudomonadati</taxon>
        <taxon>Pseudomonadota</taxon>
        <taxon>Gammaproteobacteria</taxon>
        <taxon>Pasteurellales</taxon>
        <taxon>Pasteurellaceae</taxon>
        <taxon>Pasteurella</taxon>
    </lineage>
</organism>
<keyword evidence="1" id="KW-0472">Membrane</keyword>
<dbReference type="EMBL" id="JASAYJ010000011">
    <property type="protein sequence ID" value="MDP8187373.1"/>
    <property type="molecule type" value="Genomic_DNA"/>
</dbReference>
<evidence type="ECO:0000256" key="1">
    <source>
        <dbReference type="SAM" id="Phobius"/>
    </source>
</evidence>
<accession>A0AAW8CL45</accession>
<feature type="transmembrane region" description="Helical" evidence="1">
    <location>
        <begin position="28"/>
        <end position="45"/>
    </location>
</feature>
<dbReference type="AlphaFoldDB" id="A0AAW8CL45"/>
<evidence type="ECO:0000313" key="2">
    <source>
        <dbReference type="EMBL" id="MDP8187373.1"/>
    </source>
</evidence>
<keyword evidence="1" id="KW-1133">Transmembrane helix</keyword>
<reference evidence="2" key="1">
    <citation type="journal article" date="2023" name="Front. Microbiol.">
        <title>Phylogeography and host specificity of Pasteurellaceae pathogenic to sea-farmed fish in the north-east Atlantic.</title>
        <authorList>
            <person name="Gulla S."/>
            <person name="Colquhoun D.J."/>
            <person name="Olsen A.B."/>
            <person name="Spilsberg B."/>
            <person name="Lagesen K."/>
            <person name="Aakesson C.P."/>
            <person name="Strom S."/>
            <person name="Manji F."/>
            <person name="Birkbeck T.H."/>
            <person name="Nilsen H.K."/>
        </authorList>
    </citation>
    <scope>NUCLEOTIDE SEQUENCE</scope>
    <source>
        <strain evidence="2">VIB1234</strain>
    </source>
</reference>
<comment type="caution">
    <text evidence="2">The sequence shown here is derived from an EMBL/GenBank/DDBJ whole genome shotgun (WGS) entry which is preliminary data.</text>
</comment>
<proteinExistence type="predicted"/>